<feature type="signal peptide" evidence="1">
    <location>
        <begin position="1"/>
        <end position="19"/>
    </location>
</feature>
<name>A0ABT0XTL5_9ACTN</name>
<organism evidence="3 4">
    <name type="scientific">Paractinoplanes hotanensis</name>
    <dbReference type="NCBI Taxonomy" id="2906497"/>
    <lineage>
        <taxon>Bacteria</taxon>
        <taxon>Bacillati</taxon>
        <taxon>Actinomycetota</taxon>
        <taxon>Actinomycetes</taxon>
        <taxon>Micromonosporales</taxon>
        <taxon>Micromonosporaceae</taxon>
        <taxon>Paractinoplanes</taxon>
    </lineage>
</organism>
<evidence type="ECO:0000313" key="4">
    <source>
        <dbReference type="Proteomes" id="UP001523216"/>
    </source>
</evidence>
<dbReference type="Proteomes" id="UP001523216">
    <property type="component" value="Unassembled WGS sequence"/>
</dbReference>
<dbReference type="RefSeq" id="WP_251797022.1">
    <property type="nucleotide sequence ID" value="NZ_JAMQOL010000007.1"/>
</dbReference>
<proteinExistence type="predicted"/>
<feature type="domain" description="DUF642" evidence="2">
    <location>
        <begin position="28"/>
        <end position="176"/>
    </location>
</feature>
<comment type="caution">
    <text evidence="3">The sequence shown here is derived from an EMBL/GenBank/DDBJ whole genome shotgun (WGS) entry which is preliminary data.</text>
</comment>
<dbReference type="Pfam" id="PF04862">
    <property type="entry name" value="DUF642"/>
    <property type="match status" value="1"/>
</dbReference>
<protein>
    <submittedName>
        <fullName evidence="3">DUF642 domain-containing protein</fullName>
    </submittedName>
</protein>
<keyword evidence="1" id="KW-0732">Signal</keyword>
<evidence type="ECO:0000313" key="3">
    <source>
        <dbReference type="EMBL" id="MCM4077122.1"/>
    </source>
</evidence>
<feature type="chain" id="PRO_5045051945" evidence="1">
    <location>
        <begin position="20"/>
        <end position="192"/>
    </location>
</feature>
<evidence type="ECO:0000259" key="2">
    <source>
        <dbReference type="Pfam" id="PF04862"/>
    </source>
</evidence>
<reference evidence="3 4" key="1">
    <citation type="submission" date="2022-06" db="EMBL/GenBank/DDBJ databases">
        <title>Actinoplanes abujensis sp. nov., isolated from Nigerian arid soil.</title>
        <authorList>
            <person name="Ding P."/>
        </authorList>
    </citation>
    <scope>NUCLEOTIDE SEQUENCE [LARGE SCALE GENOMIC DNA]</scope>
    <source>
        <strain evidence="4">TRM88002</strain>
    </source>
</reference>
<dbReference type="EMBL" id="JAMQOL010000007">
    <property type="protein sequence ID" value="MCM4077122.1"/>
    <property type="molecule type" value="Genomic_DNA"/>
</dbReference>
<sequence length="192" mass="20313">MRAILRTAVAVTIGVSATAATPVLTDGFEQPPVPHSYQRLTAGHQFGVWTVTSGDVDLTTTDLWSAAQGRQSLDLDGAAQGTVARTFKSTPLLTYRISYALAGNYVGAPAIKTGEVRVNGKVVQQLSFDTTGKSRNNMGYTRHQTYVLAKSTSLRLEFASTTTPAGHGPVIDDVKVDTCLTILCPKSAATPA</sequence>
<dbReference type="InterPro" id="IPR006946">
    <property type="entry name" value="DGR2-like_dom"/>
</dbReference>
<accession>A0ABT0XTL5</accession>
<keyword evidence="4" id="KW-1185">Reference proteome</keyword>
<evidence type="ECO:0000256" key="1">
    <source>
        <dbReference type="SAM" id="SignalP"/>
    </source>
</evidence>
<gene>
    <name evidence="3" type="ORF">LXN57_06020</name>
</gene>